<dbReference type="InterPro" id="IPR023995">
    <property type="entry name" value="HemZ"/>
</dbReference>
<dbReference type="RefSeq" id="WP_094206074.1">
    <property type="nucleotide sequence ID" value="NZ_NDYC01000031.1"/>
</dbReference>
<accession>A0A233V3B0</accession>
<dbReference type="PANTHER" id="PTHR13932:SF1">
    <property type="entry name" value="OXYGEN-INDEPENDENT COPROPORPHYRINOGEN-III OXIDASE-LIKE PROTEIN HEMZ"/>
    <property type="match status" value="1"/>
</dbReference>
<feature type="domain" description="Radical SAM core" evidence="5">
    <location>
        <begin position="118"/>
        <end position="352"/>
    </location>
</feature>
<dbReference type="InterPro" id="IPR058240">
    <property type="entry name" value="rSAM_sf"/>
</dbReference>
<organism evidence="6 7">
    <name type="scientific">Finegoldia magna</name>
    <name type="common">Peptostreptococcus magnus</name>
    <dbReference type="NCBI Taxonomy" id="1260"/>
    <lineage>
        <taxon>Bacteria</taxon>
        <taxon>Bacillati</taxon>
        <taxon>Bacillota</taxon>
        <taxon>Tissierellia</taxon>
        <taxon>Tissierellales</taxon>
        <taxon>Peptoniphilaceae</taxon>
        <taxon>Finegoldia</taxon>
    </lineage>
</organism>
<dbReference type="InterPro" id="IPR007197">
    <property type="entry name" value="rSAM"/>
</dbReference>
<dbReference type="SFLD" id="SFLDF00310">
    <property type="entry name" value="oxygen-independent_coproporphy"/>
    <property type="match status" value="1"/>
</dbReference>
<dbReference type="GO" id="GO:0003824">
    <property type="term" value="F:catalytic activity"/>
    <property type="evidence" value="ECO:0007669"/>
    <property type="project" value="InterPro"/>
</dbReference>
<keyword evidence="3" id="KW-0408">Iron</keyword>
<evidence type="ECO:0000256" key="4">
    <source>
        <dbReference type="ARBA" id="ARBA00023014"/>
    </source>
</evidence>
<dbReference type="NCBIfam" id="NF006064">
    <property type="entry name" value="PRK08207.2-2"/>
    <property type="match status" value="1"/>
</dbReference>
<dbReference type="AlphaFoldDB" id="A0A233V3B0"/>
<reference evidence="7" key="1">
    <citation type="submission" date="2017-04" db="EMBL/GenBank/DDBJ databases">
        <title>Finegoldia magna isolated from orthopedic joint implant-associated infections.</title>
        <authorList>
            <person name="Bjorklund S."/>
            <person name="Bruggemann H."/>
            <person name="Jensen A."/>
            <person name="Hellmark B."/>
            <person name="Soderquist B."/>
        </authorList>
    </citation>
    <scope>NUCLEOTIDE SEQUENCE [LARGE SCALE GENOMIC DNA]</scope>
    <source>
        <strain evidence="7">CCUG 54800</strain>
    </source>
</reference>
<name>A0A233V3B0_FINMA</name>
<evidence type="ECO:0000256" key="2">
    <source>
        <dbReference type="ARBA" id="ARBA00022723"/>
    </source>
</evidence>
<dbReference type="GO" id="GO:0005737">
    <property type="term" value="C:cytoplasm"/>
    <property type="evidence" value="ECO:0007669"/>
    <property type="project" value="TreeGrafter"/>
</dbReference>
<evidence type="ECO:0000256" key="1">
    <source>
        <dbReference type="ARBA" id="ARBA00022691"/>
    </source>
</evidence>
<keyword evidence="2" id="KW-0479">Metal-binding</keyword>
<evidence type="ECO:0000313" key="7">
    <source>
        <dbReference type="Proteomes" id="UP000215413"/>
    </source>
</evidence>
<dbReference type="Gene3D" id="3.20.20.70">
    <property type="entry name" value="Aldolase class I"/>
    <property type="match status" value="1"/>
</dbReference>
<dbReference type="InterPro" id="IPR006638">
    <property type="entry name" value="Elp3/MiaA/NifB-like_rSAM"/>
</dbReference>
<evidence type="ECO:0000313" key="6">
    <source>
        <dbReference type="EMBL" id="OXZ26874.1"/>
    </source>
</evidence>
<proteinExistence type="predicted"/>
<comment type="caution">
    <text evidence="6">The sequence shown here is derived from an EMBL/GenBank/DDBJ whole genome shotgun (WGS) entry which is preliminary data.</text>
</comment>
<dbReference type="SFLD" id="SFLDG01082">
    <property type="entry name" value="B12-binding_domain_containing"/>
    <property type="match status" value="1"/>
</dbReference>
<gene>
    <name evidence="6" type="ORF">B9N49_06855</name>
</gene>
<dbReference type="Pfam" id="PF04055">
    <property type="entry name" value="Radical_SAM"/>
    <property type="match status" value="1"/>
</dbReference>
<dbReference type="PANTHER" id="PTHR13932">
    <property type="entry name" value="COPROPORPHYRINIGEN III OXIDASE"/>
    <property type="match status" value="1"/>
</dbReference>
<dbReference type="EMBL" id="NDYC01000031">
    <property type="protein sequence ID" value="OXZ26874.1"/>
    <property type="molecule type" value="Genomic_DNA"/>
</dbReference>
<dbReference type="InterPro" id="IPR013785">
    <property type="entry name" value="Aldolase_TIM"/>
</dbReference>
<dbReference type="GO" id="GO:0051539">
    <property type="term" value="F:4 iron, 4 sulfur cluster binding"/>
    <property type="evidence" value="ECO:0007669"/>
    <property type="project" value="TreeGrafter"/>
</dbReference>
<dbReference type="SFLD" id="SFLDS00029">
    <property type="entry name" value="Radical_SAM"/>
    <property type="match status" value="1"/>
</dbReference>
<keyword evidence="1" id="KW-0949">S-adenosyl-L-methionine</keyword>
<dbReference type="InterPro" id="IPR034505">
    <property type="entry name" value="Coproporphyrinogen-III_oxidase"/>
</dbReference>
<protein>
    <submittedName>
        <fullName evidence="6">Coproporphyrinogen III oxidase</fullName>
    </submittedName>
</protein>
<sequence>MKIQLEDKRYQKECIDIFTIFDSKQNLEFGESNFIVGKDYVKKEKTYPFTTRLELKRILYTIFSRRYNYTNDWGILTGTKPSKILKNHTDEELKQMYLINDENLKLLRDIDEVQSSLDFDEENYNIYINIPFCPSRCDYCSFPTIVYKNNDRREEYLGYLLKEITEVSKNIDKNIIKTIYVGGGTPTSLDYTMLEKLLKVIENCFVSENLVEYTFEAGREDSLDVDKLKLLKKYNVTRISLNPQTFNEKALKAMGRIQNNENLLDLYTQAKNLGFVINMDFILGLLYDDVNNTEKNLEILRQLQPDNITFHTLSIKKGSKYSQQYDKGNFKENIAEKQMQLIKKWTFQNNYRPYYLYRQKNILNNMENIGYCKDIPSRYNIVINEELESIIGFGMTANSKIIKDDIIKYTNYKNLRDYSEKLDEIIKRKVEIING</sequence>
<dbReference type="GO" id="GO:0006779">
    <property type="term" value="P:porphyrin-containing compound biosynthetic process"/>
    <property type="evidence" value="ECO:0007669"/>
    <property type="project" value="TreeGrafter"/>
</dbReference>
<dbReference type="SMART" id="SM00729">
    <property type="entry name" value="Elp3"/>
    <property type="match status" value="1"/>
</dbReference>
<keyword evidence="4" id="KW-0411">Iron-sulfur</keyword>
<dbReference type="SFLD" id="SFLDG01065">
    <property type="entry name" value="anaerobic_coproporphyrinogen-I"/>
    <property type="match status" value="1"/>
</dbReference>
<dbReference type="CDD" id="cd01335">
    <property type="entry name" value="Radical_SAM"/>
    <property type="match status" value="1"/>
</dbReference>
<dbReference type="NCBIfam" id="TIGR03994">
    <property type="entry name" value="rSAM_HemZ"/>
    <property type="match status" value="1"/>
</dbReference>
<dbReference type="PROSITE" id="PS51918">
    <property type="entry name" value="RADICAL_SAM"/>
    <property type="match status" value="1"/>
</dbReference>
<dbReference type="Proteomes" id="UP000215413">
    <property type="component" value="Unassembled WGS sequence"/>
</dbReference>
<evidence type="ECO:0000259" key="5">
    <source>
        <dbReference type="PROSITE" id="PS51918"/>
    </source>
</evidence>
<evidence type="ECO:0000256" key="3">
    <source>
        <dbReference type="ARBA" id="ARBA00023004"/>
    </source>
</evidence>
<dbReference type="GO" id="GO:0046872">
    <property type="term" value="F:metal ion binding"/>
    <property type="evidence" value="ECO:0007669"/>
    <property type="project" value="UniProtKB-KW"/>
</dbReference>
<dbReference type="SUPFAM" id="SSF102114">
    <property type="entry name" value="Radical SAM enzymes"/>
    <property type="match status" value="1"/>
</dbReference>